<name>A0ACC0CL68_9PEZI</name>
<reference evidence="1 2" key="1">
    <citation type="journal article" date="2022" name="New Phytol.">
        <title>Ecological generalism drives hyperdiversity of secondary metabolite gene clusters in xylarialean endophytes.</title>
        <authorList>
            <person name="Franco M.E.E."/>
            <person name="Wisecaver J.H."/>
            <person name="Arnold A.E."/>
            <person name="Ju Y.M."/>
            <person name="Slot J.C."/>
            <person name="Ahrendt S."/>
            <person name="Moore L.P."/>
            <person name="Eastman K.E."/>
            <person name="Scott K."/>
            <person name="Konkel Z."/>
            <person name="Mondo S.J."/>
            <person name="Kuo A."/>
            <person name="Hayes R.D."/>
            <person name="Haridas S."/>
            <person name="Andreopoulos B."/>
            <person name="Riley R."/>
            <person name="LaButti K."/>
            <person name="Pangilinan J."/>
            <person name="Lipzen A."/>
            <person name="Amirebrahimi M."/>
            <person name="Yan J."/>
            <person name="Adam C."/>
            <person name="Keymanesh K."/>
            <person name="Ng V."/>
            <person name="Louie K."/>
            <person name="Northen T."/>
            <person name="Drula E."/>
            <person name="Henrissat B."/>
            <person name="Hsieh H.M."/>
            <person name="Youens-Clark K."/>
            <person name="Lutzoni F."/>
            <person name="Miadlikowska J."/>
            <person name="Eastwood D.C."/>
            <person name="Hamelin R.C."/>
            <person name="Grigoriev I.V."/>
            <person name="U'Ren J.M."/>
        </authorList>
    </citation>
    <scope>NUCLEOTIDE SEQUENCE [LARGE SCALE GENOMIC DNA]</scope>
    <source>
        <strain evidence="1 2">ER1909</strain>
    </source>
</reference>
<dbReference type="EMBL" id="MU394408">
    <property type="protein sequence ID" value="KAI6081101.1"/>
    <property type="molecule type" value="Genomic_DNA"/>
</dbReference>
<protein>
    <submittedName>
        <fullName evidence="1">Uncharacterized protein</fullName>
    </submittedName>
</protein>
<gene>
    <name evidence="1" type="ORF">F4821DRAFT_250093</name>
</gene>
<organism evidence="1 2">
    <name type="scientific">Hypoxylon rubiginosum</name>
    <dbReference type="NCBI Taxonomy" id="110542"/>
    <lineage>
        <taxon>Eukaryota</taxon>
        <taxon>Fungi</taxon>
        <taxon>Dikarya</taxon>
        <taxon>Ascomycota</taxon>
        <taxon>Pezizomycotina</taxon>
        <taxon>Sordariomycetes</taxon>
        <taxon>Xylariomycetidae</taxon>
        <taxon>Xylariales</taxon>
        <taxon>Hypoxylaceae</taxon>
        <taxon>Hypoxylon</taxon>
    </lineage>
</organism>
<evidence type="ECO:0000313" key="2">
    <source>
        <dbReference type="Proteomes" id="UP001497680"/>
    </source>
</evidence>
<accession>A0ACC0CL68</accession>
<evidence type="ECO:0000313" key="1">
    <source>
        <dbReference type="EMBL" id="KAI6081101.1"/>
    </source>
</evidence>
<dbReference type="Proteomes" id="UP001497680">
    <property type="component" value="Unassembled WGS sequence"/>
</dbReference>
<sequence>MHPNTPGPGPLSLLFTTCLPVLKDLFKPRGQTNTQVRSDHPAQRPLFLPTRAEYDPPVAAPRRVKTRSSRNSRNTTTSRMRTAKRFPTCASYNSGSTATASARSSGDGRWSASDLSEQPLAELFATIHTTLSHVPYAICGLGALVDHGFAARRPKQISILCPSFAKDNVRAWLAARGYDTYGDSVAIPIGERGEDGRRQVRRVRIKYLDKGFDRLERVKSSFSDAWILGLASQLDHVAAGFVDHYRRLQQKKRDRDDINTTNTNTNTKEIDNEERALQSMAGDIFFCLDKAARTRHTLNPELLSTFLSEAFWTSFTSRHDNARTEMARAGIDVAAVLAKHRDEKALREHEEMLKMFGGGDAGVVAEQPGPFEGMRTLGDGGNTKSVYSIASSSGYDKMLPPPPPLPPTVPDVPAPLRRLQRLRRPQGAEGGGGGGGKRASKRKPVIPERTCSQCRTHLVASASPKNQSH</sequence>
<comment type="caution">
    <text evidence="1">The sequence shown here is derived from an EMBL/GenBank/DDBJ whole genome shotgun (WGS) entry which is preliminary data.</text>
</comment>
<proteinExistence type="predicted"/>
<keyword evidence="2" id="KW-1185">Reference proteome</keyword>